<evidence type="ECO:0000313" key="1">
    <source>
        <dbReference type="EMBL" id="OUD12511.1"/>
    </source>
</evidence>
<protein>
    <submittedName>
        <fullName evidence="1">Uncharacterized protein</fullName>
    </submittedName>
</protein>
<keyword evidence="2" id="KW-1185">Reference proteome</keyword>
<reference evidence="1 2" key="1">
    <citation type="submission" date="2016-12" db="EMBL/GenBank/DDBJ databases">
        <title>Thioflexothrix psekupsii D3 genome sequencing and assembly.</title>
        <authorList>
            <person name="Fomenkov A."/>
            <person name="Vincze T."/>
            <person name="Grabovich M."/>
            <person name="Anton B.P."/>
            <person name="Dubinina G."/>
            <person name="Orlova M."/>
            <person name="Belousova E."/>
            <person name="Roberts R.J."/>
        </authorList>
    </citation>
    <scope>NUCLEOTIDE SEQUENCE [LARGE SCALE GENOMIC DNA]</scope>
    <source>
        <strain evidence="1">D3</strain>
    </source>
</reference>
<dbReference type="EMBL" id="MSLT01000023">
    <property type="protein sequence ID" value="OUD12511.1"/>
    <property type="molecule type" value="Genomic_DNA"/>
</dbReference>
<gene>
    <name evidence="1" type="ORF">TPSD3_15580</name>
</gene>
<dbReference type="RefSeq" id="WP_086489465.1">
    <property type="nucleotide sequence ID" value="NZ_MSLT01000023.1"/>
</dbReference>
<dbReference type="OrthoDB" id="5625568at2"/>
<accession>A0A251X504</accession>
<sequence length="122" mass="13103">MAITDTQIRRFEEAMKKHGPEWDPDWAITRQLLQLVATEAKELLSLQAQLDAMTYAHTASTANLVGTIQRSLGAGVTRSRYSAADTQTAIANLEAAVKAAASGQQVASYAGNVLKFAAKLIL</sequence>
<proteinExistence type="predicted"/>
<name>A0A251X504_9GAMM</name>
<dbReference type="AlphaFoldDB" id="A0A251X504"/>
<dbReference type="Proteomes" id="UP000194798">
    <property type="component" value="Unassembled WGS sequence"/>
</dbReference>
<comment type="caution">
    <text evidence="1">The sequence shown here is derived from an EMBL/GenBank/DDBJ whole genome shotgun (WGS) entry which is preliminary data.</text>
</comment>
<evidence type="ECO:0000313" key="2">
    <source>
        <dbReference type="Proteomes" id="UP000194798"/>
    </source>
</evidence>
<organism evidence="1 2">
    <name type="scientific">Thioflexithrix psekupsensis</name>
    <dbReference type="NCBI Taxonomy" id="1570016"/>
    <lineage>
        <taxon>Bacteria</taxon>
        <taxon>Pseudomonadati</taxon>
        <taxon>Pseudomonadota</taxon>
        <taxon>Gammaproteobacteria</taxon>
        <taxon>Thiotrichales</taxon>
        <taxon>Thioflexithrix</taxon>
    </lineage>
</organism>